<gene>
    <name evidence="1" type="ORF">GCM10008959_32940</name>
</gene>
<organism evidence="1 2">
    <name type="scientific">Deinococcus seoulensis</name>
    <dbReference type="NCBI Taxonomy" id="1837379"/>
    <lineage>
        <taxon>Bacteria</taxon>
        <taxon>Thermotogati</taxon>
        <taxon>Deinococcota</taxon>
        <taxon>Deinococci</taxon>
        <taxon>Deinococcales</taxon>
        <taxon>Deinococcaceae</taxon>
        <taxon>Deinococcus</taxon>
    </lineage>
</organism>
<evidence type="ECO:0000313" key="2">
    <source>
        <dbReference type="Proteomes" id="UP000634308"/>
    </source>
</evidence>
<accession>A0ABQ2RUG9</accession>
<keyword evidence="2" id="KW-1185">Reference proteome</keyword>
<name>A0ABQ2RUG9_9DEIO</name>
<dbReference type="RefSeq" id="WP_189066078.1">
    <property type="nucleotide sequence ID" value="NZ_BMQM01000027.1"/>
</dbReference>
<reference evidence="2" key="1">
    <citation type="journal article" date="2019" name="Int. J. Syst. Evol. Microbiol.">
        <title>The Global Catalogue of Microorganisms (GCM) 10K type strain sequencing project: providing services to taxonomists for standard genome sequencing and annotation.</title>
        <authorList>
            <consortium name="The Broad Institute Genomics Platform"/>
            <consortium name="The Broad Institute Genome Sequencing Center for Infectious Disease"/>
            <person name="Wu L."/>
            <person name="Ma J."/>
        </authorList>
    </citation>
    <scope>NUCLEOTIDE SEQUENCE [LARGE SCALE GENOMIC DNA]</scope>
    <source>
        <strain evidence="2">JCM 31404</strain>
    </source>
</reference>
<evidence type="ECO:0008006" key="3">
    <source>
        <dbReference type="Google" id="ProtNLM"/>
    </source>
</evidence>
<sequence>MARYTLIIAGVQMNPSVPPDAVSRTGGGRTVRDRVSITGVNLRSLGPVTPTRVTIASPGPEWVLSEAQIAHLSALERSGAPFAVTLGEGYEVTGTFNSCRLDGDATFRPARAPGWTNYSFTLHLG</sequence>
<dbReference type="Proteomes" id="UP000634308">
    <property type="component" value="Unassembled WGS sequence"/>
</dbReference>
<proteinExistence type="predicted"/>
<protein>
    <recommendedName>
        <fullName evidence="3">Phage tail protein</fullName>
    </recommendedName>
</protein>
<dbReference type="EMBL" id="BMQM01000027">
    <property type="protein sequence ID" value="GGR68266.1"/>
    <property type="molecule type" value="Genomic_DNA"/>
</dbReference>
<comment type="caution">
    <text evidence="1">The sequence shown here is derived from an EMBL/GenBank/DDBJ whole genome shotgun (WGS) entry which is preliminary data.</text>
</comment>
<evidence type="ECO:0000313" key="1">
    <source>
        <dbReference type="EMBL" id="GGR68266.1"/>
    </source>
</evidence>